<keyword evidence="2" id="KW-1185">Reference proteome</keyword>
<dbReference type="NCBIfam" id="NF033429">
    <property type="entry name" value="ImuA_translesion"/>
    <property type="match status" value="1"/>
</dbReference>
<dbReference type="OrthoDB" id="9811176at2"/>
<protein>
    <submittedName>
        <fullName evidence="1">Protein ImuA</fullName>
    </submittedName>
</protein>
<evidence type="ECO:0000313" key="1">
    <source>
        <dbReference type="EMBL" id="TCU84656.1"/>
    </source>
</evidence>
<gene>
    <name evidence="1" type="ORF">EV671_10529</name>
</gene>
<dbReference type="InterPro" id="IPR027417">
    <property type="entry name" value="P-loop_NTPase"/>
</dbReference>
<dbReference type="InterPro" id="IPR047610">
    <property type="entry name" value="ImuA_translesion"/>
</dbReference>
<reference evidence="1 2" key="1">
    <citation type="submission" date="2019-03" db="EMBL/GenBank/DDBJ databases">
        <title>Genomic Encyclopedia of Type Strains, Phase IV (KMG-IV): sequencing the most valuable type-strain genomes for metagenomic binning, comparative biology and taxonomic classification.</title>
        <authorList>
            <person name="Goeker M."/>
        </authorList>
    </citation>
    <scope>NUCLEOTIDE SEQUENCE [LARGE SCALE GENOMIC DNA]</scope>
    <source>
        <strain evidence="1 2">DSM 654</strain>
    </source>
</reference>
<dbReference type="SUPFAM" id="SSF52540">
    <property type="entry name" value="P-loop containing nucleoside triphosphate hydrolases"/>
    <property type="match status" value="1"/>
</dbReference>
<name>A0A4R3UC29_ROSSA</name>
<dbReference type="EMBL" id="SMBU01000052">
    <property type="protein sequence ID" value="TCU84656.1"/>
    <property type="molecule type" value="Genomic_DNA"/>
</dbReference>
<dbReference type="Proteomes" id="UP000295110">
    <property type="component" value="Unassembled WGS sequence"/>
</dbReference>
<dbReference type="Gene3D" id="3.40.50.300">
    <property type="entry name" value="P-loop containing nucleotide triphosphate hydrolases"/>
    <property type="match status" value="1"/>
</dbReference>
<accession>A0A4R3UC29</accession>
<organism evidence="1 2">
    <name type="scientific">Roseateles saccharophilus</name>
    <name type="common">Pseudomonas saccharophila</name>
    <dbReference type="NCBI Taxonomy" id="304"/>
    <lineage>
        <taxon>Bacteria</taxon>
        <taxon>Pseudomonadati</taxon>
        <taxon>Pseudomonadota</taxon>
        <taxon>Betaproteobacteria</taxon>
        <taxon>Burkholderiales</taxon>
        <taxon>Sphaerotilaceae</taxon>
        <taxon>Roseateles</taxon>
    </lineage>
</organism>
<comment type="caution">
    <text evidence="1">The sequence shown here is derived from an EMBL/GenBank/DDBJ whole genome shotgun (WGS) entry which is preliminary data.</text>
</comment>
<sequence>MQPVSPAPDTVSLSSSLSSPAQNAIAGVHEPLPQEVETALWRGNELGGPVAQVLTTGFPQLDDVLPGGGWPCGALTEVLVPQFSVSELRLLSKVMCWQTEKERTVALVGPPHAPHAPGLRHDRVDERHLVWIDVDSPRDRLWCTEQLVKAGTFGAVLSWLPLVRAEQIRRLQVLASRSKGPVFLCRPESAAREASAAPLRVVVRPHTDWQLSLQVLKRKGSPLEEPVVLPSVPGGIGKIMTERMRYPSRLRPVEPSHAVVRVAAAPLRDRSKVASTS</sequence>
<dbReference type="AlphaFoldDB" id="A0A4R3UC29"/>
<evidence type="ECO:0000313" key="2">
    <source>
        <dbReference type="Proteomes" id="UP000295110"/>
    </source>
</evidence>
<dbReference type="RefSeq" id="WP_132576518.1">
    <property type="nucleotide sequence ID" value="NZ_CBCSGL010000077.1"/>
</dbReference>
<proteinExistence type="predicted"/>